<dbReference type="GO" id="GO:0016020">
    <property type="term" value="C:membrane"/>
    <property type="evidence" value="ECO:0007669"/>
    <property type="project" value="UniProtKB-SubCell"/>
</dbReference>
<dbReference type="EMBL" id="VSSQ01000002">
    <property type="protein sequence ID" value="MPL56001.1"/>
    <property type="molecule type" value="Genomic_DNA"/>
</dbReference>
<evidence type="ECO:0000256" key="1">
    <source>
        <dbReference type="ARBA" id="ARBA00004141"/>
    </source>
</evidence>
<name>A0A644SQK1_9ZZZZ</name>
<feature type="transmembrane region" description="Helical" evidence="7">
    <location>
        <begin position="209"/>
        <end position="232"/>
    </location>
</feature>
<evidence type="ECO:0000256" key="3">
    <source>
        <dbReference type="ARBA" id="ARBA00022692"/>
    </source>
</evidence>
<dbReference type="PANTHER" id="PTHR43731">
    <property type="entry name" value="RHOMBOID PROTEASE"/>
    <property type="match status" value="1"/>
</dbReference>
<sequence>MSVWTEFLQNKKFEIKDDYGIFLHEFRTPMFFSTEDDLMTYISDTDLKEILYIKFKEDENFKLFGSEKKHQEIINSTEKKKFKNSFLWFIVILIGSLVYHYFVKEIDFKELKLFIIIGGVFPITEMFFDYRNLTVVSPQKHQKFIENSIFSFWLQKSNTKFFAYLIPTILALSFGFQEILTLGKSTQFNFVNEFALIKSRLDLGEYERLLTYLFVHYNMLHISAIFGALYFLSRIFLQFYNLSLFILIFAITGIVGGLSSVIILPQEISYGASSSVLGILGFLIVIVFKHKEVIPTNIIKDLVNGSLYVAVLGIAGYEFINNAANFGGFIAGALIATTIDNKDEIEHKIKKSLSKIKF</sequence>
<keyword evidence="5 7" id="KW-1133">Transmembrane helix</keyword>
<dbReference type="AlphaFoldDB" id="A0A644SQK1"/>
<evidence type="ECO:0000313" key="9">
    <source>
        <dbReference type="EMBL" id="MPL56001.1"/>
    </source>
</evidence>
<keyword evidence="3 7" id="KW-0812">Transmembrane</keyword>
<keyword evidence="6 7" id="KW-0472">Membrane</keyword>
<keyword evidence="4" id="KW-0378">Hydrolase</keyword>
<evidence type="ECO:0000256" key="7">
    <source>
        <dbReference type="SAM" id="Phobius"/>
    </source>
</evidence>
<dbReference type="PANTHER" id="PTHR43731:SF14">
    <property type="entry name" value="PRESENILIN-ASSOCIATED RHOMBOID-LIKE PROTEIN, MITOCHONDRIAL"/>
    <property type="match status" value="1"/>
</dbReference>
<comment type="caution">
    <text evidence="9">The sequence shown here is derived from an EMBL/GenBank/DDBJ whole genome shotgun (WGS) entry which is preliminary data.</text>
</comment>
<feature type="transmembrane region" description="Helical" evidence="7">
    <location>
        <begin position="270"/>
        <end position="288"/>
    </location>
</feature>
<dbReference type="Pfam" id="PF01694">
    <property type="entry name" value="Rhomboid"/>
    <property type="match status" value="1"/>
</dbReference>
<feature type="domain" description="Peptidase S54 rhomboid" evidence="8">
    <location>
        <begin position="204"/>
        <end position="338"/>
    </location>
</feature>
<evidence type="ECO:0000256" key="4">
    <source>
        <dbReference type="ARBA" id="ARBA00022801"/>
    </source>
</evidence>
<feature type="transmembrane region" description="Helical" evidence="7">
    <location>
        <begin position="244"/>
        <end position="264"/>
    </location>
</feature>
<dbReference type="GO" id="GO:0004252">
    <property type="term" value="F:serine-type endopeptidase activity"/>
    <property type="evidence" value="ECO:0007669"/>
    <property type="project" value="InterPro"/>
</dbReference>
<evidence type="ECO:0000256" key="2">
    <source>
        <dbReference type="ARBA" id="ARBA00009045"/>
    </source>
</evidence>
<feature type="transmembrane region" description="Helical" evidence="7">
    <location>
        <begin position="161"/>
        <end position="180"/>
    </location>
</feature>
<comment type="similarity">
    <text evidence="2">Belongs to the peptidase S54 family.</text>
</comment>
<evidence type="ECO:0000256" key="5">
    <source>
        <dbReference type="ARBA" id="ARBA00022989"/>
    </source>
</evidence>
<evidence type="ECO:0000259" key="8">
    <source>
        <dbReference type="Pfam" id="PF01694"/>
    </source>
</evidence>
<dbReference type="InterPro" id="IPR035952">
    <property type="entry name" value="Rhomboid-like_sf"/>
</dbReference>
<evidence type="ECO:0000256" key="6">
    <source>
        <dbReference type="ARBA" id="ARBA00023136"/>
    </source>
</evidence>
<organism evidence="9">
    <name type="scientific">bioreactor metagenome</name>
    <dbReference type="NCBI Taxonomy" id="1076179"/>
    <lineage>
        <taxon>unclassified sequences</taxon>
        <taxon>metagenomes</taxon>
        <taxon>ecological metagenomes</taxon>
    </lineage>
</organism>
<reference evidence="9" key="1">
    <citation type="submission" date="2019-08" db="EMBL/GenBank/DDBJ databases">
        <authorList>
            <person name="Kucharzyk K."/>
            <person name="Murdoch R.W."/>
            <person name="Higgins S."/>
            <person name="Loffler F."/>
        </authorList>
    </citation>
    <scope>NUCLEOTIDE SEQUENCE</scope>
</reference>
<protein>
    <recommendedName>
        <fullName evidence="8">Peptidase S54 rhomboid domain-containing protein</fullName>
    </recommendedName>
</protein>
<accession>A0A644SQK1</accession>
<comment type="subcellular location">
    <subcellularLocation>
        <location evidence="1">Membrane</location>
        <topology evidence="1">Multi-pass membrane protein</topology>
    </subcellularLocation>
</comment>
<dbReference type="InterPro" id="IPR022764">
    <property type="entry name" value="Peptidase_S54_rhomboid_dom"/>
</dbReference>
<proteinExistence type="inferred from homology"/>
<gene>
    <name evidence="9" type="ORF">SDC9_01483</name>
</gene>
<feature type="transmembrane region" description="Helical" evidence="7">
    <location>
        <begin position="85"/>
        <end position="102"/>
    </location>
</feature>
<dbReference type="SUPFAM" id="SSF144091">
    <property type="entry name" value="Rhomboid-like"/>
    <property type="match status" value="1"/>
</dbReference>
<dbReference type="InterPro" id="IPR050925">
    <property type="entry name" value="Rhomboid_protease_S54"/>
</dbReference>
<dbReference type="Gene3D" id="1.20.1540.10">
    <property type="entry name" value="Rhomboid-like"/>
    <property type="match status" value="1"/>
</dbReference>
<feature type="transmembrane region" description="Helical" evidence="7">
    <location>
        <begin position="114"/>
        <end position="133"/>
    </location>
</feature>